<dbReference type="OrthoDB" id="6625066at2"/>
<protein>
    <submittedName>
        <fullName evidence="1">Uncharacterized protein</fullName>
    </submittedName>
</protein>
<evidence type="ECO:0000313" key="2">
    <source>
        <dbReference type="Proteomes" id="UP000287563"/>
    </source>
</evidence>
<comment type="caution">
    <text evidence="1">The sequence shown here is derived from an EMBL/GenBank/DDBJ whole genome shotgun (WGS) entry which is preliminary data.</text>
</comment>
<keyword evidence="2" id="KW-1185">Reference proteome</keyword>
<accession>A0A444JIF8</accession>
<dbReference type="RefSeq" id="WP_128786551.1">
    <property type="nucleotide sequence ID" value="NZ_RJLM01000024.1"/>
</dbReference>
<reference evidence="1 2" key="1">
    <citation type="submission" date="2018-11" db="EMBL/GenBank/DDBJ databases">
        <title>Photobacterium sp. BEI247 sp. nov., a marine bacterium isolated from Yongle Blue Hole in the South China Sea.</title>
        <authorList>
            <person name="Wang X."/>
        </authorList>
    </citation>
    <scope>NUCLEOTIDE SEQUENCE [LARGE SCALE GENOMIC DNA]</scope>
    <source>
        <strain evidence="2">BEI247</strain>
    </source>
</reference>
<dbReference type="EMBL" id="RJLM01000024">
    <property type="protein sequence ID" value="RWX52856.1"/>
    <property type="molecule type" value="Genomic_DNA"/>
</dbReference>
<organism evidence="1 2">
    <name type="scientific">Photobacterium chitinilyticum</name>
    <dbReference type="NCBI Taxonomy" id="2485123"/>
    <lineage>
        <taxon>Bacteria</taxon>
        <taxon>Pseudomonadati</taxon>
        <taxon>Pseudomonadota</taxon>
        <taxon>Gammaproteobacteria</taxon>
        <taxon>Vibrionales</taxon>
        <taxon>Vibrionaceae</taxon>
        <taxon>Photobacterium</taxon>
    </lineage>
</organism>
<gene>
    <name evidence="1" type="ORF">EDI28_25030</name>
</gene>
<dbReference type="Proteomes" id="UP000287563">
    <property type="component" value="Unassembled WGS sequence"/>
</dbReference>
<evidence type="ECO:0000313" key="1">
    <source>
        <dbReference type="EMBL" id="RWX52856.1"/>
    </source>
</evidence>
<name>A0A444JIF8_9GAMM</name>
<proteinExistence type="predicted"/>
<dbReference type="AlphaFoldDB" id="A0A444JIF8"/>
<sequence>MIGQKVKKDFFFGDISLSKNGVHKELYDVMDLANEVSRKYFTTQLNRILHAVGGKFILSHDSSCPDFNELLSGMNLNNVGKVEIEQHTDLNPAVPCTLACKLYLDEGVLDIQAQWCAYKQIRAEEIFSSLIAPLHKHKLANKTFLIWSDTEKSLLDQYGTEYVQEVREILLFASGRTLSEDSAFVSCMAESLYSADQLQK</sequence>